<dbReference type="Proteomes" id="UP000094285">
    <property type="component" value="Unassembled WGS sequence"/>
</dbReference>
<organism evidence="2 3">
    <name type="scientific">Suhomyces tanzawaensis NRRL Y-17324</name>
    <dbReference type="NCBI Taxonomy" id="984487"/>
    <lineage>
        <taxon>Eukaryota</taxon>
        <taxon>Fungi</taxon>
        <taxon>Dikarya</taxon>
        <taxon>Ascomycota</taxon>
        <taxon>Saccharomycotina</taxon>
        <taxon>Pichiomycetes</taxon>
        <taxon>Debaryomycetaceae</taxon>
        <taxon>Suhomyces</taxon>
    </lineage>
</organism>
<dbReference type="AlphaFoldDB" id="A0A1E4SHR9"/>
<reference evidence="3" key="1">
    <citation type="submission" date="2016-05" db="EMBL/GenBank/DDBJ databases">
        <title>Comparative genomics of biotechnologically important yeasts.</title>
        <authorList>
            <consortium name="DOE Joint Genome Institute"/>
            <person name="Riley R."/>
            <person name="Haridas S."/>
            <person name="Wolfe K.H."/>
            <person name="Lopes M.R."/>
            <person name="Hittinger C.T."/>
            <person name="Goker M."/>
            <person name="Salamov A."/>
            <person name="Wisecaver J."/>
            <person name="Long T.M."/>
            <person name="Aerts A.L."/>
            <person name="Barry K."/>
            <person name="Choi C."/>
            <person name="Clum A."/>
            <person name="Coughlan A.Y."/>
            <person name="Deshpande S."/>
            <person name="Douglass A.P."/>
            <person name="Hanson S.J."/>
            <person name="Klenk H.-P."/>
            <person name="Labutti K."/>
            <person name="Lapidus A."/>
            <person name="Lindquist E."/>
            <person name="Lipzen A."/>
            <person name="Meier-Kolthoff J.P."/>
            <person name="Ohm R.A."/>
            <person name="Otillar R.P."/>
            <person name="Pangilinan J."/>
            <person name="Peng Y."/>
            <person name="Rokas A."/>
            <person name="Rosa C.A."/>
            <person name="Scheuner C."/>
            <person name="Sibirny A.A."/>
            <person name="Slot J.C."/>
            <person name="Stielow J.B."/>
            <person name="Sun H."/>
            <person name="Kurtzman C.P."/>
            <person name="Blackwell M."/>
            <person name="Grigoriev I.V."/>
            <person name="Jeffries T.W."/>
        </authorList>
    </citation>
    <scope>NUCLEOTIDE SEQUENCE [LARGE SCALE GENOMIC DNA]</scope>
    <source>
        <strain evidence="3">NRRL Y-17324</strain>
    </source>
</reference>
<keyword evidence="1" id="KW-0812">Transmembrane</keyword>
<keyword evidence="3" id="KW-1185">Reference proteome</keyword>
<evidence type="ECO:0000313" key="2">
    <source>
        <dbReference type="EMBL" id="ODV79051.1"/>
    </source>
</evidence>
<dbReference type="RefSeq" id="XP_020064173.1">
    <property type="nucleotide sequence ID" value="XM_020207111.1"/>
</dbReference>
<dbReference type="GeneID" id="30981248"/>
<evidence type="ECO:0000313" key="3">
    <source>
        <dbReference type="Proteomes" id="UP000094285"/>
    </source>
</evidence>
<proteinExistence type="predicted"/>
<dbReference type="EMBL" id="KV453912">
    <property type="protein sequence ID" value="ODV79051.1"/>
    <property type="molecule type" value="Genomic_DNA"/>
</dbReference>
<keyword evidence="1" id="KW-1133">Transmembrane helix</keyword>
<feature type="transmembrane region" description="Helical" evidence="1">
    <location>
        <begin position="6"/>
        <end position="26"/>
    </location>
</feature>
<protein>
    <submittedName>
        <fullName evidence="2">Uncharacterized protein</fullName>
    </submittedName>
</protein>
<name>A0A1E4SHR9_9ASCO</name>
<sequence>MEHINLEVWGIYHVIVYGHFVVVSLYKKFADHKPRKSRVERWSSSHVIIHRIFFPSDLFVSHFKEMKRQFSSLIMEDLHGSYNITFTETDALYGSSVKLNHTRPNTPNYLTPLTKSNSLPGIAVSVIQDLKLEFFNAFTYTSSLSGLEVCIAPSLEFSRAQNDTQLLDPFTFIFFLGSDGKEYIDLIRNKMSFASILIVTSNCELKSFRCGPPFMITDNIQCHRISSALNVLDPLGGGCYPLNYLMIADLKMKIRFKVPILTRVHTSSHRIRGKSFMLEGGSTYARFGLQIGQLDSFIEDFMICLMNGAR</sequence>
<dbReference type="OrthoDB" id="3997115at2759"/>
<evidence type="ECO:0000256" key="1">
    <source>
        <dbReference type="SAM" id="Phobius"/>
    </source>
</evidence>
<gene>
    <name evidence="2" type="ORF">CANTADRAFT_244282</name>
</gene>
<accession>A0A1E4SHR9</accession>
<keyword evidence="1" id="KW-0472">Membrane</keyword>